<sequence>MNEITFTEYFLKEFPEFEAAYHEHLEDYGELLAHVFYGDDVCLILVKLLKQNNDKQKLKRLFQLLEVMAVEGNEEVQNVLQVSILEVLGDDKEVLQRANFYMGEHTRIASKEIERFWGRD</sequence>
<evidence type="ECO:0000313" key="2">
    <source>
        <dbReference type="EMBL" id="QKS72319.1"/>
    </source>
</evidence>
<feature type="domain" description="DUF7674" evidence="1">
    <location>
        <begin position="8"/>
        <end position="118"/>
    </location>
</feature>
<dbReference type="Proteomes" id="UP000318138">
    <property type="component" value="Chromosome"/>
</dbReference>
<dbReference type="EMBL" id="CP041372">
    <property type="protein sequence ID" value="QKS72319.1"/>
    <property type="molecule type" value="Genomic_DNA"/>
</dbReference>
<dbReference type="AlphaFoldDB" id="A0A859FGR4"/>
<evidence type="ECO:0000259" key="1">
    <source>
        <dbReference type="Pfam" id="PF24722"/>
    </source>
</evidence>
<reference evidence="3" key="1">
    <citation type="submission" date="2019-07" db="EMBL/GenBank/DDBJ databases">
        <title>Bacillus alkalisoli sp. nov. isolated from saline soil.</title>
        <authorList>
            <person name="Sun J.-Q."/>
            <person name="Xu L."/>
        </authorList>
    </citation>
    <scope>NUCLEOTIDE SEQUENCE [LARGE SCALE GENOMIC DNA]</scope>
    <source>
        <strain evidence="3">M4U3P1</strain>
    </source>
</reference>
<protein>
    <recommendedName>
        <fullName evidence="1">DUF7674 domain-containing protein</fullName>
    </recommendedName>
</protein>
<dbReference type="InterPro" id="IPR056091">
    <property type="entry name" value="DUF7674"/>
</dbReference>
<organism evidence="2 3">
    <name type="scientific">Paenalkalicoccus suaedae</name>
    <dbReference type="NCBI Taxonomy" id="2592382"/>
    <lineage>
        <taxon>Bacteria</taxon>
        <taxon>Bacillati</taxon>
        <taxon>Bacillota</taxon>
        <taxon>Bacilli</taxon>
        <taxon>Bacillales</taxon>
        <taxon>Bacillaceae</taxon>
        <taxon>Paenalkalicoccus</taxon>
    </lineage>
</organism>
<proteinExistence type="predicted"/>
<name>A0A859FGR4_9BACI</name>
<keyword evidence="3" id="KW-1185">Reference proteome</keyword>
<accession>A0A859FGR4</accession>
<evidence type="ECO:0000313" key="3">
    <source>
        <dbReference type="Proteomes" id="UP000318138"/>
    </source>
</evidence>
<dbReference type="Pfam" id="PF24722">
    <property type="entry name" value="DUF7674"/>
    <property type="match status" value="1"/>
</dbReference>
<dbReference type="RefSeq" id="WP_176010300.1">
    <property type="nucleotide sequence ID" value="NZ_CP041372.2"/>
</dbReference>
<gene>
    <name evidence="2" type="ORF">FLK61_37435</name>
</gene>
<dbReference type="KEGG" id="psua:FLK61_37435"/>